<sequence length="185" mass="20791">MHMGLCNSPVIKAIFPQDGKIHATGETTPFHRMRETSIGVQLGVNECEKKVFPSFTRDRVAVSQGFAFQALDKPKSTSLWNSTMQFEWGFRKNWDERFEVIQLSSSGQLLKLPTGFRLVFGRSIIASIQRVFCGFVTGVVQRSKLSTTLQPLQLVAEFDQQVGGYYKGHQQSERSVQLMLILAGS</sequence>
<accession>A0ABY7D6X8</accession>
<keyword evidence="2" id="KW-1185">Reference proteome</keyword>
<name>A0ABY7D6X8_9BASI</name>
<gene>
    <name evidence="1" type="ORF">PtA15_18A455</name>
</gene>
<proteinExistence type="predicted"/>
<dbReference type="RefSeq" id="XP_053028949.1">
    <property type="nucleotide sequence ID" value="XM_053164994.1"/>
</dbReference>
<dbReference type="Proteomes" id="UP001164743">
    <property type="component" value="Chromosome 18A"/>
</dbReference>
<evidence type="ECO:0000313" key="1">
    <source>
        <dbReference type="EMBL" id="WAQ93394.1"/>
    </source>
</evidence>
<organism evidence="1 2">
    <name type="scientific">Puccinia triticina</name>
    <dbReference type="NCBI Taxonomy" id="208348"/>
    <lineage>
        <taxon>Eukaryota</taxon>
        <taxon>Fungi</taxon>
        <taxon>Dikarya</taxon>
        <taxon>Basidiomycota</taxon>
        <taxon>Pucciniomycotina</taxon>
        <taxon>Pucciniomycetes</taxon>
        <taxon>Pucciniales</taxon>
        <taxon>Pucciniaceae</taxon>
        <taxon>Puccinia</taxon>
    </lineage>
</organism>
<dbReference type="EMBL" id="CP110438">
    <property type="protein sequence ID" value="WAQ93394.1"/>
    <property type="molecule type" value="Genomic_DNA"/>
</dbReference>
<protein>
    <submittedName>
        <fullName evidence="1">Uncharacterized protein</fullName>
    </submittedName>
</protein>
<dbReference type="GeneID" id="77805889"/>
<reference evidence="1" key="1">
    <citation type="submission" date="2022-10" db="EMBL/GenBank/DDBJ databases">
        <title>Puccinia triticina Genome sequencing and assembly.</title>
        <authorList>
            <person name="Li C."/>
        </authorList>
    </citation>
    <scope>NUCLEOTIDE SEQUENCE</scope>
    <source>
        <strain evidence="1">Pt15</strain>
    </source>
</reference>
<evidence type="ECO:0000313" key="2">
    <source>
        <dbReference type="Proteomes" id="UP001164743"/>
    </source>
</evidence>